<keyword evidence="2" id="KW-1185">Reference proteome</keyword>
<evidence type="ECO:0000313" key="1">
    <source>
        <dbReference type="EMBL" id="KAK3746457.1"/>
    </source>
</evidence>
<sequence length="142" mass="15874">MLIKFHSQCEKIMGSTQINLGGEARKGAWSSAPLSWDALDGVKPVVPLPLTWQQQDHHYIPGISRDNTGVTGVLNSVNVLRRNGDERAPQIDRLRKKHFIHHTGRQATLSTVFTISYITLGGRLHLAQSLPFHTSHWEAGYT</sequence>
<reference evidence="1" key="1">
    <citation type="journal article" date="2023" name="G3 (Bethesda)">
        <title>A reference genome for the long-term kleptoplast-retaining sea slug Elysia crispata morphotype clarki.</title>
        <authorList>
            <person name="Eastman K.E."/>
            <person name="Pendleton A.L."/>
            <person name="Shaikh M.A."/>
            <person name="Suttiyut T."/>
            <person name="Ogas R."/>
            <person name="Tomko P."/>
            <person name="Gavelis G."/>
            <person name="Widhalm J.R."/>
            <person name="Wisecaver J.H."/>
        </authorList>
    </citation>
    <scope>NUCLEOTIDE SEQUENCE</scope>
    <source>
        <strain evidence="1">ECLA1</strain>
    </source>
</reference>
<dbReference type="EMBL" id="JAWDGP010006142">
    <property type="protein sequence ID" value="KAK3746457.1"/>
    <property type="molecule type" value="Genomic_DNA"/>
</dbReference>
<gene>
    <name evidence="1" type="ORF">RRG08_017465</name>
</gene>
<evidence type="ECO:0000313" key="2">
    <source>
        <dbReference type="Proteomes" id="UP001283361"/>
    </source>
</evidence>
<organism evidence="1 2">
    <name type="scientific">Elysia crispata</name>
    <name type="common">lettuce slug</name>
    <dbReference type="NCBI Taxonomy" id="231223"/>
    <lineage>
        <taxon>Eukaryota</taxon>
        <taxon>Metazoa</taxon>
        <taxon>Spiralia</taxon>
        <taxon>Lophotrochozoa</taxon>
        <taxon>Mollusca</taxon>
        <taxon>Gastropoda</taxon>
        <taxon>Heterobranchia</taxon>
        <taxon>Euthyneura</taxon>
        <taxon>Panpulmonata</taxon>
        <taxon>Sacoglossa</taxon>
        <taxon>Placobranchoidea</taxon>
        <taxon>Plakobranchidae</taxon>
        <taxon>Elysia</taxon>
    </lineage>
</organism>
<comment type="caution">
    <text evidence="1">The sequence shown here is derived from an EMBL/GenBank/DDBJ whole genome shotgun (WGS) entry which is preliminary data.</text>
</comment>
<dbReference type="AlphaFoldDB" id="A0AAE1CZ36"/>
<accession>A0AAE1CZ36</accession>
<dbReference type="Proteomes" id="UP001283361">
    <property type="component" value="Unassembled WGS sequence"/>
</dbReference>
<protein>
    <submittedName>
        <fullName evidence="1">Uncharacterized protein</fullName>
    </submittedName>
</protein>
<name>A0AAE1CZ36_9GAST</name>
<proteinExistence type="predicted"/>